<dbReference type="AlphaFoldDB" id="A0A0G4N5Q7"/>
<dbReference type="PROSITE" id="PS51025">
    <property type="entry name" value="PWI"/>
    <property type="match status" value="1"/>
</dbReference>
<dbReference type="GO" id="GO:0003723">
    <property type="term" value="F:RNA binding"/>
    <property type="evidence" value="ECO:0007669"/>
    <property type="project" value="TreeGrafter"/>
</dbReference>
<name>A0A0G4N5Q7_VERLO</name>
<dbReference type="PANTHER" id="PTHR23148">
    <property type="entry name" value="SERINE/ARGININE REGULATED NUCLEAR MATRIX PROTEIN"/>
    <property type="match status" value="1"/>
</dbReference>
<dbReference type="GO" id="GO:0048024">
    <property type="term" value="P:regulation of mRNA splicing, via spliceosome"/>
    <property type="evidence" value="ECO:0007669"/>
    <property type="project" value="TreeGrafter"/>
</dbReference>
<accession>A0A0G4N5Q7</accession>
<dbReference type="InterPro" id="IPR002483">
    <property type="entry name" value="PWI_dom"/>
</dbReference>
<dbReference type="Pfam" id="PF01480">
    <property type="entry name" value="PWI"/>
    <property type="match status" value="1"/>
</dbReference>
<protein>
    <recommendedName>
        <fullName evidence="3">PWI domain-containing protein</fullName>
    </recommendedName>
</protein>
<dbReference type="GO" id="GO:0006397">
    <property type="term" value="P:mRNA processing"/>
    <property type="evidence" value="ECO:0007669"/>
    <property type="project" value="UniProtKB-KW"/>
</dbReference>
<feature type="region of interest" description="Disordered" evidence="2">
    <location>
        <begin position="127"/>
        <end position="169"/>
    </location>
</feature>
<keyword evidence="5" id="KW-1185">Reference proteome</keyword>
<keyword evidence="1" id="KW-0507">mRNA processing</keyword>
<dbReference type="InterPro" id="IPR036483">
    <property type="entry name" value="PWI_dom_sf"/>
</dbReference>
<dbReference type="Gene3D" id="1.20.1390.10">
    <property type="entry name" value="PWI domain"/>
    <property type="match status" value="1"/>
</dbReference>
<dbReference type="InterPro" id="IPR052225">
    <property type="entry name" value="Ser/Arg_repetitive_matrix"/>
</dbReference>
<reference evidence="4 5" key="1">
    <citation type="submission" date="2015-05" db="EMBL/GenBank/DDBJ databases">
        <authorList>
            <person name="Wang D.B."/>
            <person name="Wang M."/>
        </authorList>
    </citation>
    <scope>NUCLEOTIDE SEQUENCE [LARGE SCALE GENOMIC DNA]</scope>
    <source>
        <strain evidence="4">VL1</strain>
    </source>
</reference>
<evidence type="ECO:0000313" key="5">
    <source>
        <dbReference type="Proteomes" id="UP000044602"/>
    </source>
</evidence>
<proteinExistence type="predicted"/>
<evidence type="ECO:0000259" key="3">
    <source>
        <dbReference type="PROSITE" id="PS51025"/>
    </source>
</evidence>
<organism evidence="4 5">
    <name type="scientific">Verticillium longisporum</name>
    <name type="common">Verticillium dahliae var. longisporum</name>
    <dbReference type="NCBI Taxonomy" id="100787"/>
    <lineage>
        <taxon>Eukaryota</taxon>
        <taxon>Fungi</taxon>
        <taxon>Dikarya</taxon>
        <taxon>Ascomycota</taxon>
        <taxon>Pezizomycotina</taxon>
        <taxon>Sordariomycetes</taxon>
        <taxon>Hypocreomycetidae</taxon>
        <taxon>Glomerellales</taxon>
        <taxon>Plectosphaerellaceae</taxon>
        <taxon>Verticillium</taxon>
    </lineage>
</organism>
<dbReference type="GO" id="GO:0005681">
    <property type="term" value="C:spliceosomal complex"/>
    <property type="evidence" value="ECO:0007669"/>
    <property type="project" value="TreeGrafter"/>
</dbReference>
<evidence type="ECO:0000256" key="1">
    <source>
        <dbReference type="ARBA" id="ARBA00022664"/>
    </source>
</evidence>
<dbReference type="PANTHER" id="PTHR23148:SF0">
    <property type="entry name" value="SERINE_ARGININE REPETITIVE MATRIX PROTEIN 1"/>
    <property type="match status" value="1"/>
</dbReference>
<sequence>MATGVDARLLKSTKFPPEFNQKVDMQKVNLQVIKKWIASKISEILGGEDDVVIELCFGLIEGSRFPDIKGLQIQMTGFLDKETAPFCKELWKLFLSAQASPQGVPKELLEAKKLELIQEKIEADRVAEESRRRREDADRRQSQGGDPRERRDWGRGRGGDTWRGRRGDRAFEDRGRANYDRGVNRSRSPGWNREHRAIMALASEAAPQVVVAEARDRRLPKVYRPENVAVQVKRAQGTEVNVLLVPVPGKDLVLHLDRPSLENVQGLLQGKASQAPLAMRKIVVSRLRSEAVGPAVHTHPHRPQRPGLAAAVAAAAAAAIPDALQVKAVTVVRDPGVFLVIAEISLPVAARGDQDTVVIDHALYPLPAQEVIRDNDATDAALRQALRHLDFDCNSLVQPKPDHV</sequence>
<dbReference type="SMART" id="SM00311">
    <property type="entry name" value="PWI"/>
    <property type="match status" value="1"/>
</dbReference>
<dbReference type="STRING" id="100787.A0A0G4N5Q7"/>
<dbReference type="EMBL" id="CVQH01027083">
    <property type="protein sequence ID" value="CRK41767.1"/>
    <property type="molecule type" value="Genomic_DNA"/>
</dbReference>
<feature type="domain" description="PWI" evidence="3">
    <location>
        <begin position="12"/>
        <end position="111"/>
    </location>
</feature>
<evidence type="ECO:0000313" key="4">
    <source>
        <dbReference type="EMBL" id="CRK41767.1"/>
    </source>
</evidence>
<dbReference type="SUPFAM" id="SSF101233">
    <property type="entry name" value="PWI domain"/>
    <property type="match status" value="1"/>
</dbReference>
<gene>
    <name evidence="4" type="ORF">BN1708_008571</name>
</gene>
<evidence type="ECO:0000256" key="2">
    <source>
        <dbReference type="SAM" id="MobiDB-lite"/>
    </source>
</evidence>
<dbReference type="Proteomes" id="UP000044602">
    <property type="component" value="Unassembled WGS sequence"/>
</dbReference>